<feature type="region of interest" description="Disordered" evidence="1">
    <location>
        <begin position="105"/>
        <end position="140"/>
    </location>
</feature>
<evidence type="ECO:0000256" key="1">
    <source>
        <dbReference type="SAM" id="MobiDB-lite"/>
    </source>
</evidence>
<feature type="compositionally biased region" description="Low complexity" evidence="1">
    <location>
        <begin position="446"/>
        <end position="463"/>
    </location>
</feature>
<dbReference type="AlphaFoldDB" id="A0A0L7LCY6"/>
<gene>
    <name evidence="2" type="ORF">OBRU01_11354</name>
</gene>
<feature type="compositionally biased region" description="Basic residues" evidence="1">
    <location>
        <begin position="116"/>
        <end position="128"/>
    </location>
</feature>
<feature type="compositionally biased region" description="Acidic residues" evidence="1">
    <location>
        <begin position="518"/>
        <end position="530"/>
    </location>
</feature>
<evidence type="ECO:0000313" key="2">
    <source>
        <dbReference type="EMBL" id="KOB73066.1"/>
    </source>
</evidence>
<accession>A0A0L7LCY6</accession>
<feature type="compositionally biased region" description="Basic and acidic residues" evidence="1">
    <location>
        <begin position="232"/>
        <end position="259"/>
    </location>
</feature>
<feature type="compositionally biased region" description="Basic and acidic residues" evidence="1">
    <location>
        <begin position="506"/>
        <end position="517"/>
    </location>
</feature>
<organism evidence="2 3">
    <name type="scientific">Operophtera brumata</name>
    <name type="common">Winter moth</name>
    <name type="synonym">Phalaena brumata</name>
    <dbReference type="NCBI Taxonomy" id="104452"/>
    <lineage>
        <taxon>Eukaryota</taxon>
        <taxon>Metazoa</taxon>
        <taxon>Ecdysozoa</taxon>
        <taxon>Arthropoda</taxon>
        <taxon>Hexapoda</taxon>
        <taxon>Insecta</taxon>
        <taxon>Pterygota</taxon>
        <taxon>Neoptera</taxon>
        <taxon>Endopterygota</taxon>
        <taxon>Lepidoptera</taxon>
        <taxon>Glossata</taxon>
        <taxon>Ditrysia</taxon>
        <taxon>Geometroidea</taxon>
        <taxon>Geometridae</taxon>
        <taxon>Larentiinae</taxon>
        <taxon>Operophtera</taxon>
    </lineage>
</organism>
<dbReference type="STRING" id="104452.A0A0L7LCY6"/>
<reference evidence="2 3" key="1">
    <citation type="journal article" date="2015" name="Genome Biol. Evol.">
        <title>The genome of winter moth (Operophtera brumata) provides a genomic perspective on sexual dimorphism and phenology.</title>
        <authorList>
            <person name="Derks M.F."/>
            <person name="Smit S."/>
            <person name="Salis L."/>
            <person name="Schijlen E."/>
            <person name="Bossers A."/>
            <person name="Mateman C."/>
            <person name="Pijl A.S."/>
            <person name="de Ridder D."/>
            <person name="Groenen M.A."/>
            <person name="Visser M.E."/>
            <person name="Megens H.J."/>
        </authorList>
    </citation>
    <scope>NUCLEOTIDE SEQUENCE [LARGE SCALE GENOMIC DNA]</scope>
    <source>
        <strain evidence="2">WM2013NL</strain>
        <tissue evidence="2">Head and thorax</tissue>
    </source>
</reference>
<comment type="caution">
    <text evidence="2">The sequence shown here is derived from an EMBL/GenBank/DDBJ whole genome shotgun (WGS) entry which is preliminary data.</text>
</comment>
<sequence length="600" mass="68277">MTDAIASRNVTKSNATIEIERNMNITHGDIQNDEVQSNVACNCSKTIDSNQNAQIQCPNNNTAEASINCSNETIANTDNHLEKQNNETQNKPTDDNNNTMLKYLYKKNDTNNPGKSKGHYKNRLRRKRSLESQKAQTAPLIVNYETSHGSVKEREQWLPAKNTAHIIKGSDLADFNIETLHESVDGEKLQNNGHVHANDDDREHELSGEINERDINENKRDNSESTEEKEEINETKSQEKGDSNERESHSSTENSRENENQNNISNESERNDGRSSESTEHIIDNDDDDDKKNNDPKFTKYSSDSDEITENSQEINENTNGNLQNHKNTRDDSDEDKSQFHNDKHDGIHNIAPPKIQDIDLDDFSYERIQLNENGQVETAADSHGNKDVEIIPSKKPQPFAKTHDETNYVPNESSDSSSIEANEPTHINDGEVKPVVEINSEADSIESSEGNSSLNNESLETLTGVKEDSNEKYDKLQESRDTGDVKQQFERIPLDYRHKHKKDAKAKDSEQNKHSENEDDEAEEEDDDPYEKFVRERFGKRDTFAKRSEKIRDLGAHNPQLYKTVRNILDKTKNVKSEAAKSGDPNAAYMWTLEYGEKL</sequence>
<name>A0A0L7LCY6_OPEBR</name>
<feature type="compositionally biased region" description="Polar residues" evidence="1">
    <location>
        <begin position="409"/>
        <end position="421"/>
    </location>
</feature>
<feature type="compositionally biased region" description="Basic and acidic residues" evidence="1">
    <location>
        <begin position="328"/>
        <end position="348"/>
    </location>
</feature>
<keyword evidence="3" id="KW-1185">Reference proteome</keyword>
<proteinExistence type="predicted"/>
<feature type="compositionally biased region" description="Polar residues" evidence="1">
    <location>
        <begin position="310"/>
        <end position="326"/>
    </location>
</feature>
<feature type="compositionally biased region" description="Basic and acidic residues" evidence="1">
    <location>
        <begin position="466"/>
        <end position="497"/>
    </location>
</feature>
<evidence type="ECO:0000313" key="3">
    <source>
        <dbReference type="Proteomes" id="UP000037510"/>
    </source>
</evidence>
<dbReference type="Proteomes" id="UP000037510">
    <property type="component" value="Unassembled WGS sequence"/>
</dbReference>
<feature type="region of interest" description="Disordered" evidence="1">
    <location>
        <begin position="375"/>
        <end position="537"/>
    </location>
</feature>
<dbReference type="EMBL" id="JTDY01001728">
    <property type="protein sequence ID" value="KOB73066.1"/>
    <property type="molecule type" value="Genomic_DNA"/>
</dbReference>
<feature type="compositionally biased region" description="Basic and acidic residues" evidence="1">
    <location>
        <begin position="196"/>
        <end position="223"/>
    </location>
</feature>
<feature type="compositionally biased region" description="Basic and acidic residues" evidence="1">
    <location>
        <begin position="267"/>
        <end position="298"/>
    </location>
</feature>
<protein>
    <submittedName>
        <fullName evidence="2">Uncharacterized protein</fullName>
    </submittedName>
</protein>
<feature type="region of interest" description="Disordered" evidence="1">
    <location>
        <begin position="186"/>
        <end position="359"/>
    </location>
</feature>